<dbReference type="Proteomes" id="UP000002630">
    <property type="component" value="Unassembled WGS sequence"/>
</dbReference>
<feature type="compositionally biased region" description="Low complexity" evidence="1">
    <location>
        <begin position="89"/>
        <end position="98"/>
    </location>
</feature>
<gene>
    <name evidence="4" type="ORF">Esi_0116_0078</name>
</gene>
<dbReference type="Pfam" id="PF00226">
    <property type="entry name" value="DnaJ"/>
    <property type="match status" value="1"/>
</dbReference>
<dbReference type="InParanoid" id="D8LDD5"/>
<keyword evidence="2" id="KW-0472">Membrane</keyword>
<protein>
    <submittedName>
        <fullName evidence="4">DnaJ domain containing protein</fullName>
    </submittedName>
</protein>
<evidence type="ECO:0000256" key="2">
    <source>
        <dbReference type="SAM" id="Phobius"/>
    </source>
</evidence>
<feature type="region of interest" description="Disordered" evidence="1">
    <location>
        <begin position="62"/>
        <end position="103"/>
    </location>
</feature>
<keyword evidence="2" id="KW-0812">Transmembrane</keyword>
<keyword evidence="5" id="KW-1185">Reference proteome</keyword>
<feature type="domain" description="J" evidence="3">
    <location>
        <begin position="130"/>
        <end position="195"/>
    </location>
</feature>
<dbReference type="InterPro" id="IPR001623">
    <property type="entry name" value="DnaJ_domain"/>
</dbReference>
<dbReference type="PROSITE" id="PS50076">
    <property type="entry name" value="DNAJ_2"/>
    <property type="match status" value="1"/>
</dbReference>
<evidence type="ECO:0000256" key="1">
    <source>
        <dbReference type="SAM" id="MobiDB-lite"/>
    </source>
</evidence>
<name>D8LDD5_ECTSI</name>
<feature type="compositionally biased region" description="Basic and acidic residues" evidence="1">
    <location>
        <begin position="72"/>
        <end position="88"/>
    </location>
</feature>
<dbReference type="InterPro" id="IPR036869">
    <property type="entry name" value="J_dom_sf"/>
</dbReference>
<dbReference type="EMBL" id="FN649760">
    <property type="protein sequence ID" value="CBN80193.1"/>
    <property type="molecule type" value="Genomic_DNA"/>
</dbReference>
<dbReference type="OrthoDB" id="10250354at2759"/>
<feature type="compositionally biased region" description="Gly residues" evidence="1">
    <location>
        <begin position="1"/>
        <end position="16"/>
    </location>
</feature>
<dbReference type="SMART" id="SM00271">
    <property type="entry name" value="DnaJ"/>
    <property type="match status" value="1"/>
</dbReference>
<evidence type="ECO:0000259" key="3">
    <source>
        <dbReference type="PROSITE" id="PS50076"/>
    </source>
</evidence>
<dbReference type="SUPFAM" id="SSF46565">
    <property type="entry name" value="Chaperone J-domain"/>
    <property type="match status" value="1"/>
</dbReference>
<organism evidence="4 5">
    <name type="scientific">Ectocarpus siliculosus</name>
    <name type="common">Brown alga</name>
    <name type="synonym">Conferva siliculosa</name>
    <dbReference type="NCBI Taxonomy" id="2880"/>
    <lineage>
        <taxon>Eukaryota</taxon>
        <taxon>Sar</taxon>
        <taxon>Stramenopiles</taxon>
        <taxon>Ochrophyta</taxon>
        <taxon>PX clade</taxon>
        <taxon>Phaeophyceae</taxon>
        <taxon>Ectocarpales</taxon>
        <taxon>Ectocarpaceae</taxon>
        <taxon>Ectocarpus</taxon>
    </lineage>
</organism>
<proteinExistence type="predicted"/>
<sequence length="195" mass="21221">MAAEQGGGSKAAGGSNGTRVELCSVPEDKEKFGFTGQVLTAIVVTAAAGSIFGARRFRKTMTDTVSRNAQRRKAEAESAARAARDRGARANAGGAADGHPLRGRIPKGWEFDDSREAAFAEQRLNSQVVQHLSTLGVRNFVAGSDEVKAAYRGKAMTLHPDRRSADCSKQNDQEFKKVAESYAWLDNNYFRRRPR</sequence>
<accession>D8LDD5</accession>
<feature type="region of interest" description="Disordered" evidence="1">
    <location>
        <begin position="1"/>
        <end position="22"/>
    </location>
</feature>
<dbReference type="Gene3D" id="1.10.287.110">
    <property type="entry name" value="DnaJ domain"/>
    <property type="match status" value="1"/>
</dbReference>
<feature type="transmembrane region" description="Helical" evidence="2">
    <location>
        <begin position="34"/>
        <end position="54"/>
    </location>
</feature>
<reference evidence="4 5" key="1">
    <citation type="journal article" date="2010" name="Nature">
        <title>The Ectocarpus genome and the independent evolution of multicellularity in brown algae.</title>
        <authorList>
            <person name="Cock J.M."/>
            <person name="Sterck L."/>
            <person name="Rouze P."/>
            <person name="Scornet D."/>
            <person name="Allen A.E."/>
            <person name="Amoutzias G."/>
            <person name="Anthouard V."/>
            <person name="Artiguenave F."/>
            <person name="Aury J.M."/>
            <person name="Badger J.H."/>
            <person name="Beszteri B."/>
            <person name="Billiau K."/>
            <person name="Bonnet E."/>
            <person name="Bothwell J.H."/>
            <person name="Bowler C."/>
            <person name="Boyen C."/>
            <person name="Brownlee C."/>
            <person name="Carrano C.J."/>
            <person name="Charrier B."/>
            <person name="Cho G.Y."/>
            <person name="Coelho S.M."/>
            <person name="Collen J."/>
            <person name="Corre E."/>
            <person name="Da Silva C."/>
            <person name="Delage L."/>
            <person name="Delaroque N."/>
            <person name="Dittami S.M."/>
            <person name="Doulbeau S."/>
            <person name="Elias M."/>
            <person name="Farnham G."/>
            <person name="Gachon C.M."/>
            <person name="Gschloessl B."/>
            <person name="Heesch S."/>
            <person name="Jabbari K."/>
            <person name="Jubin C."/>
            <person name="Kawai H."/>
            <person name="Kimura K."/>
            <person name="Kloareg B."/>
            <person name="Kupper F.C."/>
            <person name="Lang D."/>
            <person name="Le Bail A."/>
            <person name="Leblanc C."/>
            <person name="Lerouge P."/>
            <person name="Lohr M."/>
            <person name="Lopez P.J."/>
            <person name="Martens C."/>
            <person name="Maumus F."/>
            <person name="Michel G."/>
            <person name="Miranda-Saavedra D."/>
            <person name="Morales J."/>
            <person name="Moreau H."/>
            <person name="Motomura T."/>
            <person name="Nagasato C."/>
            <person name="Napoli C.A."/>
            <person name="Nelson D.R."/>
            <person name="Nyvall-Collen P."/>
            <person name="Peters A.F."/>
            <person name="Pommier C."/>
            <person name="Potin P."/>
            <person name="Poulain J."/>
            <person name="Quesneville H."/>
            <person name="Read B."/>
            <person name="Rensing S.A."/>
            <person name="Ritter A."/>
            <person name="Rousvoal S."/>
            <person name="Samanta M."/>
            <person name="Samson G."/>
            <person name="Schroeder D.C."/>
            <person name="Segurens B."/>
            <person name="Strittmatter M."/>
            <person name="Tonon T."/>
            <person name="Tregear J.W."/>
            <person name="Valentin K."/>
            <person name="von Dassow P."/>
            <person name="Yamagishi T."/>
            <person name="Van de Peer Y."/>
            <person name="Wincker P."/>
        </authorList>
    </citation>
    <scope>NUCLEOTIDE SEQUENCE [LARGE SCALE GENOMIC DNA]</scope>
    <source>
        <strain evidence="5">Ec32 / CCAP1310/4</strain>
    </source>
</reference>
<dbReference type="CDD" id="cd06257">
    <property type="entry name" value="DnaJ"/>
    <property type="match status" value="1"/>
</dbReference>
<dbReference type="AlphaFoldDB" id="D8LDD5"/>
<keyword evidence="2" id="KW-1133">Transmembrane helix</keyword>
<evidence type="ECO:0000313" key="5">
    <source>
        <dbReference type="Proteomes" id="UP000002630"/>
    </source>
</evidence>
<evidence type="ECO:0000313" key="4">
    <source>
        <dbReference type="EMBL" id="CBN80193.1"/>
    </source>
</evidence>